<organism evidence="1">
    <name type="scientific">marine sediment metagenome</name>
    <dbReference type="NCBI Taxonomy" id="412755"/>
    <lineage>
        <taxon>unclassified sequences</taxon>
        <taxon>metagenomes</taxon>
        <taxon>ecological metagenomes</taxon>
    </lineage>
</organism>
<dbReference type="AlphaFoldDB" id="X1FIG6"/>
<evidence type="ECO:0000313" key="1">
    <source>
        <dbReference type="EMBL" id="GAH29184.1"/>
    </source>
</evidence>
<comment type="caution">
    <text evidence="1">The sequence shown here is derived from an EMBL/GenBank/DDBJ whole genome shotgun (WGS) entry which is preliminary data.</text>
</comment>
<gene>
    <name evidence="1" type="ORF">S01H4_65812</name>
</gene>
<feature type="non-terminal residue" evidence="1">
    <location>
        <position position="95"/>
    </location>
</feature>
<reference evidence="1" key="1">
    <citation type="journal article" date="2014" name="Front. Microbiol.">
        <title>High frequency of phylogenetically diverse reductive dehalogenase-homologous genes in deep subseafloor sedimentary metagenomes.</title>
        <authorList>
            <person name="Kawai M."/>
            <person name="Futagami T."/>
            <person name="Toyoda A."/>
            <person name="Takaki Y."/>
            <person name="Nishi S."/>
            <person name="Hori S."/>
            <person name="Arai W."/>
            <person name="Tsubouchi T."/>
            <person name="Morono Y."/>
            <person name="Uchiyama I."/>
            <person name="Ito T."/>
            <person name="Fujiyama A."/>
            <person name="Inagaki F."/>
            <person name="Takami H."/>
        </authorList>
    </citation>
    <scope>NUCLEOTIDE SEQUENCE</scope>
    <source>
        <strain evidence="1">Expedition CK06-06</strain>
    </source>
</reference>
<accession>X1FIG6</accession>
<sequence length="95" mass="10994">IKEKKVFKVFTNPVKSVHKVFTKCSQKAPKCSHQNINKPLHYTYPLCYRGITVNGVDISGFQGLMIHQLYVLNVKVRIGIRRELNEETVQVLFYA</sequence>
<dbReference type="EMBL" id="BART01040431">
    <property type="protein sequence ID" value="GAH29184.1"/>
    <property type="molecule type" value="Genomic_DNA"/>
</dbReference>
<protein>
    <submittedName>
        <fullName evidence="1">Uncharacterized protein</fullName>
    </submittedName>
</protein>
<name>X1FIG6_9ZZZZ</name>
<proteinExistence type="predicted"/>
<feature type="non-terminal residue" evidence="1">
    <location>
        <position position="1"/>
    </location>
</feature>